<name>A0A9X0BQF5_9EURO</name>
<sequence>MAQHLESQQGSLHILSGFDDTRQQLIAQIVQHDPFLLEQILKSYLSISLSAASGNISNIWSTE</sequence>
<dbReference type="AlphaFoldDB" id="A0A9X0BQF5"/>
<dbReference type="EMBL" id="JAPWDO010000003">
    <property type="protein sequence ID" value="KAJ5478838.1"/>
    <property type="molecule type" value="Genomic_DNA"/>
</dbReference>
<keyword evidence="2" id="KW-1185">Reference proteome</keyword>
<accession>A0A9X0BQF5</accession>
<protein>
    <submittedName>
        <fullName evidence="1">Uncharacterized protein</fullName>
    </submittedName>
</protein>
<reference evidence="1" key="2">
    <citation type="journal article" date="2023" name="IMA Fungus">
        <title>Comparative genomic study of the Penicillium genus elucidates a diverse pangenome and 15 lateral gene transfer events.</title>
        <authorList>
            <person name="Petersen C."/>
            <person name="Sorensen T."/>
            <person name="Nielsen M.R."/>
            <person name="Sondergaard T.E."/>
            <person name="Sorensen J.L."/>
            <person name="Fitzpatrick D.A."/>
            <person name="Frisvad J.C."/>
            <person name="Nielsen K.L."/>
        </authorList>
    </citation>
    <scope>NUCLEOTIDE SEQUENCE</scope>
    <source>
        <strain evidence="1">IBT 17660</strain>
    </source>
</reference>
<gene>
    <name evidence="1" type="ORF">N7530_004347</name>
</gene>
<dbReference type="Proteomes" id="UP001147760">
    <property type="component" value="Unassembled WGS sequence"/>
</dbReference>
<evidence type="ECO:0000313" key="2">
    <source>
        <dbReference type="Proteomes" id="UP001147760"/>
    </source>
</evidence>
<proteinExistence type="predicted"/>
<reference evidence="1" key="1">
    <citation type="submission" date="2022-12" db="EMBL/GenBank/DDBJ databases">
        <authorList>
            <person name="Petersen C."/>
        </authorList>
    </citation>
    <scope>NUCLEOTIDE SEQUENCE</scope>
    <source>
        <strain evidence="1">IBT 17660</strain>
    </source>
</reference>
<evidence type="ECO:0000313" key="1">
    <source>
        <dbReference type="EMBL" id="KAJ5478838.1"/>
    </source>
</evidence>
<comment type="caution">
    <text evidence="1">The sequence shown here is derived from an EMBL/GenBank/DDBJ whole genome shotgun (WGS) entry which is preliminary data.</text>
</comment>
<organism evidence="1 2">
    <name type="scientific">Penicillium desertorum</name>
    <dbReference type="NCBI Taxonomy" id="1303715"/>
    <lineage>
        <taxon>Eukaryota</taxon>
        <taxon>Fungi</taxon>
        <taxon>Dikarya</taxon>
        <taxon>Ascomycota</taxon>
        <taxon>Pezizomycotina</taxon>
        <taxon>Eurotiomycetes</taxon>
        <taxon>Eurotiomycetidae</taxon>
        <taxon>Eurotiales</taxon>
        <taxon>Aspergillaceae</taxon>
        <taxon>Penicillium</taxon>
    </lineage>
</organism>